<dbReference type="InterPro" id="IPR029058">
    <property type="entry name" value="AB_hydrolase_fold"/>
</dbReference>
<dbReference type="PANTHER" id="PTHR34127">
    <property type="entry name" value="OS04G0405600 PROTEIN"/>
    <property type="match status" value="1"/>
</dbReference>
<dbReference type="OrthoDB" id="444989at2759"/>
<dbReference type="AlphaFoldDB" id="A0A812L6X5"/>
<keyword evidence="3" id="KW-1185">Reference proteome</keyword>
<dbReference type="InterPro" id="IPR010765">
    <property type="entry name" value="DUF1350"/>
</dbReference>
<dbReference type="EMBL" id="CAJNDS010000968">
    <property type="protein sequence ID" value="CAE7242311.1"/>
    <property type="molecule type" value="Genomic_DNA"/>
</dbReference>
<name>A0A812L6X5_9DINO</name>
<reference evidence="2" key="1">
    <citation type="submission" date="2021-02" db="EMBL/GenBank/DDBJ databases">
        <authorList>
            <person name="Dougan E. K."/>
            <person name="Rhodes N."/>
            <person name="Thang M."/>
            <person name="Chan C."/>
        </authorList>
    </citation>
    <scope>NUCLEOTIDE SEQUENCE</scope>
</reference>
<dbReference type="Pfam" id="PF07082">
    <property type="entry name" value="DUF1350"/>
    <property type="match status" value="1"/>
</dbReference>
<dbReference type="SUPFAM" id="SSF53474">
    <property type="entry name" value="alpha/beta-Hydrolases"/>
    <property type="match status" value="1"/>
</dbReference>
<accession>A0A812L6X5</accession>
<evidence type="ECO:0000256" key="1">
    <source>
        <dbReference type="SAM" id="MobiDB-lite"/>
    </source>
</evidence>
<feature type="region of interest" description="Disordered" evidence="1">
    <location>
        <begin position="1"/>
        <end position="22"/>
    </location>
</feature>
<dbReference type="PANTHER" id="PTHR34127:SF1">
    <property type="entry name" value="OS04G0405600 PROTEIN"/>
    <property type="match status" value="1"/>
</dbReference>
<gene>
    <name evidence="2" type="ORF">SNAT2548_LOCUS11103</name>
</gene>
<evidence type="ECO:0000313" key="2">
    <source>
        <dbReference type="EMBL" id="CAE7242311.1"/>
    </source>
</evidence>
<sequence>MALRWPCRHGTTTPAAFGKAPRSARPTRRAFKAVQHGAVPALTGTALLWSRGSRSRRRASRLPCKFRSEWREVAGCPVYLPASSEGSRPTCVLHFVGSSWASAAPRLVYRQFLEVISEETGAVVVATPCDATLDQDAAAVKVAELVDAALLSLQSRGVQVSCLPIWGLGHASGAVVQLLVSLTHRRAGLVLLAVAPAPNPFLASLPRPPAPRRVRSQLRKAIEDFAEQGQLRRGLRAVEAVTRGFARTLRGLRNGSEEEGSWDAKLLQALEDSPPGEVTRLLQQVLPASAEVLEGARRFRPTREDLATRLASEEARQALPKRLMVVEFGEDPQDDSSWLLSALGCEEQKPPEDMFAASGWDPLDAIDAALEEELAEAELEAWEDDEDDLAEEEDEEVREARRQLEVEWEADASSNIQAPSKMKKGAYYWTC</sequence>
<feature type="compositionally biased region" description="Acidic residues" evidence="1">
    <location>
        <begin position="380"/>
        <end position="397"/>
    </location>
</feature>
<comment type="caution">
    <text evidence="2">The sequence shown here is derived from an EMBL/GenBank/DDBJ whole genome shotgun (WGS) entry which is preliminary data.</text>
</comment>
<evidence type="ECO:0000313" key="3">
    <source>
        <dbReference type="Proteomes" id="UP000604046"/>
    </source>
</evidence>
<feature type="region of interest" description="Disordered" evidence="1">
    <location>
        <begin position="380"/>
        <end position="401"/>
    </location>
</feature>
<organism evidence="2 3">
    <name type="scientific">Symbiodinium natans</name>
    <dbReference type="NCBI Taxonomy" id="878477"/>
    <lineage>
        <taxon>Eukaryota</taxon>
        <taxon>Sar</taxon>
        <taxon>Alveolata</taxon>
        <taxon>Dinophyceae</taxon>
        <taxon>Suessiales</taxon>
        <taxon>Symbiodiniaceae</taxon>
        <taxon>Symbiodinium</taxon>
    </lineage>
</organism>
<dbReference type="Proteomes" id="UP000604046">
    <property type="component" value="Unassembled WGS sequence"/>
</dbReference>
<proteinExistence type="predicted"/>
<protein>
    <submittedName>
        <fullName evidence="2">Uncharacterized protein</fullName>
    </submittedName>
</protein>